<dbReference type="EMBL" id="VSSQ01118906">
    <property type="protein sequence ID" value="MPN52621.1"/>
    <property type="molecule type" value="Genomic_DNA"/>
</dbReference>
<gene>
    <name evidence="1" type="ORF">SDC9_200283</name>
</gene>
<organism evidence="1">
    <name type="scientific">bioreactor metagenome</name>
    <dbReference type="NCBI Taxonomy" id="1076179"/>
    <lineage>
        <taxon>unclassified sequences</taxon>
        <taxon>metagenomes</taxon>
        <taxon>ecological metagenomes</taxon>
    </lineage>
</organism>
<sequence>MTKYFNAKVQVVQTRTVHVQVAADSETAAAELARAQARLKEPGFSVQNVSLSLVGESDLVVGSRVVHRLFGAGVIESLYSDGGSNKFRMQIKFDRGDTKYIHGPGAVIRPEGLVELEPLMVNCDPDCI</sequence>
<dbReference type="AlphaFoldDB" id="A0A645IMU6"/>
<accession>A0A645IMU6</accession>
<reference evidence="1" key="1">
    <citation type="submission" date="2019-08" db="EMBL/GenBank/DDBJ databases">
        <authorList>
            <person name="Kucharzyk K."/>
            <person name="Murdoch R.W."/>
            <person name="Higgins S."/>
            <person name="Loffler F."/>
        </authorList>
    </citation>
    <scope>NUCLEOTIDE SEQUENCE</scope>
</reference>
<name>A0A645IMU6_9ZZZZ</name>
<evidence type="ECO:0000313" key="1">
    <source>
        <dbReference type="EMBL" id="MPN52621.1"/>
    </source>
</evidence>
<comment type="caution">
    <text evidence="1">The sequence shown here is derived from an EMBL/GenBank/DDBJ whole genome shotgun (WGS) entry which is preliminary data.</text>
</comment>
<proteinExistence type="predicted"/>
<protein>
    <submittedName>
        <fullName evidence="1">Uncharacterized protein</fullName>
    </submittedName>
</protein>